<keyword evidence="3" id="KW-0520">NAD</keyword>
<evidence type="ECO:0000313" key="7">
    <source>
        <dbReference type="EMBL" id="MCU5746244.1"/>
    </source>
</evidence>
<dbReference type="PANTHER" id="PTHR43333">
    <property type="entry name" value="2-HACID_DH_C DOMAIN-CONTAINING PROTEIN"/>
    <property type="match status" value="1"/>
</dbReference>
<evidence type="ECO:0000256" key="4">
    <source>
        <dbReference type="RuleBase" id="RU003719"/>
    </source>
</evidence>
<proteinExistence type="inferred from homology"/>
<organism evidence="7 8">
    <name type="scientific">Staphylococcus marylandisciuri</name>
    <dbReference type="NCBI Taxonomy" id="2981529"/>
    <lineage>
        <taxon>Bacteria</taxon>
        <taxon>Bacillati</taxon>
        <taxon>Bacillota</taxon>
        <taxon>Bacilli</taxon>
        <taxon>Bacillales</taxon>
        <taxon>Staphylococcaceae</taxon>
        <taxon>Staphylococcus</taxon>
    </lineage>
</organism>
<name>A0ABT2QQI4_9STAP</name>
<evidence type="ECO:0000256" key="3">
    <source>
        <dbReference type="ARBA" id="ARBA00023027"/>
    </source>
</evidence>
<dbReference type="InterPro" id="IPR006140">
    <property type="entry name" value="D-isomer_DH_NAD-bd"/>
</dbReference>
<evidence type="ECO:0000313" key="8">
    <source>
        <dbReference type="Proteomes" id="UP001209553"/>
    </source>
</evidence>
<dbReference type="InterPro" id="IPR036291">
    <property type="entry name" value="NAD(P)-bd_dom_sf"/>
</dbReference>
<dbReference type="RefSeq" id="WP_262855784.1">
    <property type="nucleotide sequence ID" value="NZ_JAOPKZ010000008.1"/>
</dbReference>
<dbReference type="Gene3D" id="3.40.50.720">
    <property type="entry name" value="NAD(P)-binding Rossmann-like Domain"/>
    <property type="match status" value="2"/>
</dbReference>
<evidence type="ECO:0000259" key="6">
    <source>
        <dbReference type="Pfam" id="PF02826"/>
    </source>
</evidence>
<evidence type="ECO:0000259" key="5">
    <source>
        <dbReference type="Pfam" id="PF00389"/>
    </source>
</evidence>
<dbReference type="CDD" id="cd12155">
    <property type="entry name" value="PGDH_1"/>
    <property type="match status" value="1"/>
</dbReference>
<gene>
    <name evidence="7" type="ORF">N9R04_05850</name>
</gene>
<dbReference type="Pfam" id="PF02826">
    <property type="entry name" value="2-Hacid_dh_C"/>
    <property type="match status" value="1"/>
</dbReference>
<dbReference type="Proteomes" id="UP001209553">
    <property type="component" value="Unassembled WGS sequence"/>
</dbReference>
<feature type="domain" description="D-isomer specific 2-hydroxyacid dehydrogenase NAD-binding" evidence="6">
    <location>
        <begin position="105"/>
        <end position="277"/>
    </location>
</feature>
<evidence type="ECO:0000256" key="1">
    <source>
        <dbReference type="ARBA" id="ARBA00005854"/>
    </source>
</evidence>
<reference evidence="7 8" key="1">
    <citation type="journal article" date="2023" name="Int. J. Syst. Evol. Microbiol.">
        <title>Streptococcus sciuri sp. nov., Staphylococcus marylandisciuri sp. nov. and Staphylococcus americanisciuri sp. nov., isolated from faeces of eastern grey squirrel (Sciurus carolinensis).</title>
        <authorList>
            <person name="Volokhov D.V."/>
            <person name="Zagorodnyaya T.A."/>
            <person name="Furtak V.A."/>
            <person name="Nattanmai G."/>
            <person name="Randall L."/>
            <person name="Jose S."/>
            <person name="Gao Y."/>
            <person name="Eisenberg T."/>
            <person name="Delmonte P."/>
            <person name="Blom J."/>
            <person name="Mitchell K.K."/>
        </authorList>
    </citation>
    <scope>NUCLEOTIDE SEQUENCE [LARGE SCALE GENOMIC DNA]</scope>
    <source>
        <strain evidence="7 8">SQ8-PEA</strain>
    </source>
</reference>
<accession>A0ABT2QQI4</accession>
<dbReference type="InterPro" id="IPR006139">
    <property type="entry name" value="D-isomer_2_OHA_DH_cat_dom"/>
</dbReference>
<feature type="domain" description="D-isomer specific 2-hydroxyacid dehydrogenase catalytic" evidence="5">
    <location>
        <begin position="6"/>
        <end position="286"/>
    </location>
</feature>
<dbReference type="SUPFAM" id="SSF52283">
    <property type="entry name" value="Formate/glycerate dehydrogenase catalytic domain-like"/>
    <property type="match status" value="1"/>
</dbReference>
<evidence type="ECO:0000256" key="2">
    <source>
        <dbReference type="ARBA" id="ARBA00023002"/>
    </source>
</evidence>
<dbReference type="PROSITE" id="PS00671">
    <property type="entry name" value="D_2_HYDROXYACID_DH_3"/>
    <property type="match status" value="1"/>
</dbReference>
<dbReference type="Pfam" id="PF00389">
    <property type="entry name" value="2-Hacid_dh"/>
    <property type="match status" value="1"/>
</dbReference>
<comment type="caution">
    <text evidence="7">The sequence shown here is derived from an EMBL/GenBank/DDBJ whole genome shotgun (WGS) entry which is preliminary data.</text>
</comment>
<comment type="similarity">
    <text evidence="1 4">Belongs to the D-isomer specific 2-hydroxyacid dehydrogenase family.</text>
</comment>
<sequence length="316" mass="36162">MKVISMKRLRDNEARLIDDFPDLDFQFKKGINEITDEEAANVDILIGYDGKLDAEFLKKCPRLRWIAWYATGVNNLPLDYIQRNNIKLTNAKGVHAKQMSEFILAFILDDYKKMKQSFINQQKHIYDSKLTGRRVAGETALFLGTGQIAQKTARLLEVMGLKLIGVNTTGHKVQFFDETYSIEELDKALPKADIIVNSLPETEQTYHLLEEKHFKLMKETCLFINVGRGTIVNETTLIEALENGSIRHATLDVFENEPLPDDHPFYDMENVSLTAHITGNGLENYTEGTDIFEKNLNHFLNKGELIENEIDPMKGY</sequence>
<keyword evidence="8" id="KW-1185">Reference proteome</keyword>
<dbReference type="PANTHER" id="PTHR43333:SF1">
    <property type="entry name" value="D-ISOMER SPECIFIC 2-HYDROXYACID DEHYDROGENASE NAD-BINDING DOMAIN-CONTAINING PROTEIN"/>
    <property type="match status" value="1"/>
</dbReference>
<protein>
    <submittedName>
        <fullName evidence="7">Phosphoglycerate dehydrogenase</fullName>
    </submittedName>
</protein>
<dbReference type="EMBL" id="JAOPKZ010000008">
    <property type="protein sequence ID" value="MCU5746244.1"/>
    <property type="molecule type" value="Genomic_DNA"/>
</dbReference>
<dbReference type="InterPro" id="IPR029753">
    <property type="entry name" value="D-isomer_DH_CS"/>
</dbReference>
<dbReference type="SUPFAM" id="SSF51735">
    <property type="entry name" value="NAD(P)-binding Rossmann-fold domains"/>
    <property type="match status" value="1"/>
</dbReference>
<keyword evidence="2 4" id="KW-0560">Oxidoreductase</keyword>